<keyword evidence="10" id="KW-1185">Reference proteome</keyword>
<dbReference type="GO" id="GO:0005886">
    <property type="term" value="C:plasma membrane"/>
    <property type="evidence" value="ECO:0007669"/>
    <property type="project" value="UniProtKB-SubCell"/>
</dbReference>
<keyword evidence="7" id="KW-0862">Zinc</keyword>
<feature type="transmembrane region" description="Helical" evidence="8">
    <location>
        <begin position="213"/>
        <end position="234"/>
    </location>
</feature>
<dbReference type="InterPro" id="IPR004254">
    <property type="entry name" value="AdipoR/HlyIII-related"/>
</dbReference>
<organism evidence="9 10">
    <name type="scientific">Oedothorax gibbosus</name>
    <dbReference type="NCBI Taxonomy" id="931172"/>
    <lineage>
        <taxon>Eukaryota</taxon>
        <taxon>Metazoa</taxon>
        <taxon>Ecdysozoa</taxon>
        <taxon>Arthropoda</taxon>
        <taxon>Chelicerata</taxon>
        <taxon>Arachnida</taxon>
        <taxon>Araneae</taxon>
        <taxon>Araneomorphae</taxon>
        <taxon>Entelegynae</taxon>
        <taxon>Araneoidea</taxon>
        <taxon>Linyphiidae</taxon>
        <taxon>Erigoninae</taxon>
        <taxon>Oedothorax</taxon>
    </lineage>
</organism>
<proteinExistence type="inferred from homology"/>
<keyword evidence="4 8" id="KW-0812">Transmembrane</keyword>
<keyword evidence="6 8" id="KW-0472">Membrane</keyword>
<feature type="transmembrane region" description="Helical" evidence="8">
    <location>
        <begin position="68"/>
        <end position="90"/>
    </location>
</feature>
<feature type="transmembrane region" description="Helical" evidence="8">
    <location>
        <begin position="184"/>
        <end position="201"/>
    </location>
</feature>
<evidence type="ECO:0000256" key="6">
    <source>
        <dbReference type="ARBA" id="ARBA00023136"/>
    </source>
</evidence>
<dbReference type="PANTHER" id="PTHR20855:SF3">
    <property type="entry name" value="LD03007P"/>
    <property type="match status" value="1"/>
</dbReference>
<reference evidence="9 10" key="1">
    <citation type="journal article" date="2022" name="Nat. Ecol. Evol.">
        <title>A masculinizing supergene underlies an exaggerated male reproductive morph in a spider.</title>
        <authorList>
            <person name="Hendrickx F."/>
            <person name="De Corte Z."/>
            <person name="Sonet G."/>
            <person name="Van Belleghem S.M."/>
            <person name="Kostlbacher S."/>
            <person name="Vangestel C."/>
        </authorList>
    </citation>
    <scope>NUCLEOTIDE SEQUENCE [LARGE SCALE GENOMIC DNA]</scope>
    <source>
        <strain evidence="9">W744_W776</strain>
    </source>
</reference>
<feature type="transmembrane region" description="Helical" evidence="8">
    <location>
        <begin position="102"/>
        <end position="122"/>
    </location>
</feature>
<evidence type="ECO:0000313" key="10">
    <source>
        <dbReference type="Proteomes" id="UP000827092"/>
    </source>
</evidence>
<feature type="binding site" evidence="7">
    <location>
        <position position="85"/>
    </location>
    <ligand>
        <name>Zn(2+)</name>
        <dbReference type="ChEBI" id="CHEBI:29105"/>
    </ligand>
</feature>
<dbReference type="InterPro" id="IPR005744">
    <property type="entry name" value="Hy-lIII"/>
</dbReference>
<name>A0AAV6VPA2_9ARAC</name>
<evidence type="ECO:0000313" key="9">
    <source>
        <dbReference type="EMBL" id="KAG8197538.1"/>
    </source>
</evidence>
<evidence type="ECO:0000256" key="4">
    <source>
        <dbReference type="ARBA" id="ARBA00022692"/>
    </source>
</evidence>
<dbReference type="AlphaFoldDB" id="A0AAV6VPA2"/>
<evidence type="ECO:0008006" key="11">
    <source>
        <dbReference type="Google" id="ProtNLM"/>
    </source>
</evidence>
<evidence type="ECO:0000256" key="3">
    <source>
        <dbReference type="ARBA" id="ARBA00022475"/>
    </source>
</evidence>
<dbReference type="Proteomes" id="UP000827092">
    <property type="component" value="Unassembled WGS sequence"/>
</dbReference>
<evidence type="ECO:0000256" key="1">
    <source>
        <dbReference type="ARBA" id="ARBA00004651"/>
    </source>
</evidence>
<comment type="subcellular location">
    <subcellularLocation>
        <location evidence="1">Cell membrane</location>
        <topology evidence="1">Multi-pass membrane protein</topology>
    </subcellularLocation>
</comment>
<sequence length="247" mass="28285">MEKNEDGTVSTGSRFMNARATGNKAYIPTDLEHIANVITHALPVGPSFMGMIHLIRRSDDLRKFISGFVYGAALVSLFLISTIFHTVFYTKRFRPLKESLHMCDRAVIYVFIAASHTPWLLLRDTEINFWTQNLSWIVWTMAILGIVYQYHFHERYKTLETFFYLVIGITPSYAWLFMKELSGLWELCAGGVVYIAGVVFFKSDGRIPCAHAIWHLFVNIGASLHFYAVYKYLINNETAPENSSESS</sequence>
<comment type="caution">
    <text evidence="9">The sequence shown here is derived from an EMBL/GenBank/DDBJ whole genome shotgun (WGS) entry which is preliminary data.</text>
</comment>
<dbReference type="PANTHER" id="PTHR20855">
    <property type="entry name" value="ADIPOR/PROGESTIN RECEPTOR-RELATED"/>
    <property type="match status" value="1"/>
</dbReference>
<evidence type="ECO:0000256" key="5">
    <source>
        <dbReference type="ARBA" id="ARBA00022989"/>
    </source>
</evidence>
<feature type="binding site" evidence="7">
    <location>
        <position position="215"/>
    </location>
    <ligand>
        <name>Zn(2+)</name>
        <dbReference type="ChEBI" id="CHEBI:29105"/>
    </ligand>
</feature>
<dbReference type="GO" id="GO:0046872">
    <property type="term" value="F:metal ion binding"/>
    <property type="evidence" value="ECO:0007669"/>
    <property type="project" value="UniProtKB-KW"/>
</dbReference>
<feature type="transmembrane region" description="Helical" evidence="8">
    <location>
        <begin position="134"/>
        <end position="150"/>
    </location>
</feature>
<dbReference type="GO" id="GO:0140911">
    <property type="term" value="F:pore-forming activity"/>
    <property type="evidence" value="ECO:0007669"/>
    <property type="project" value="InterPro"/>
</dbReference>
<accession>A0AAV6VPA2</accession>
<dbReference type="NCBIfam" id="TIGR01065">
    <property type="entry name" value="hlyIII"/>
    <property type="match status" value="1"/>
</dbReference>
<evidence type="ECO:0000256" key="2">
    <source>
        <dbReference type="ARBA" id="ARBA00007018"/>
    </source>
</evidence>
<dbReference type="EMBL" id="JAFNEN010000054">
    <property type="protein sequence ID" value="KAG8197538.1"/>
    <property type="molecule type" value="Genomic_DNA"/>
</dbReference>
<feature type="binding site" evidence="7">
    <location>
        <position position="211"/>
    </location>
    <ligand>
        <name>Zn(2+)</name>
        <dbReference type="ChEBI" id="CHEBI:29105"/>
    </ligand>
</feature>
<dbReference type="Pfam" id="PF03006">
    <property type="entry name" value="HlyIII"/>
    <property type="match status" value="1"/>
</dbReference>
<keyword evidence="3" id="KW-1003">Cell membrane</keyword>
<keyword evidence="5 8" id="KW-1133">Transmembrane helix</keyword>
<keyword evidence="7" id="KW-0479">Metal-binding</keyword>
<comment type="similarity">
    <text evidence="2">Belongs to the ADIPOR family.</text>
</comment>
<evidence type="ECO:0000256" key="7">
    <source>
        <dbReference type="PIRSR" id="PIRSR604254-1"/>
    </source>
</evidence>
<evidence type="ECO:0000256" key="8">
    <source>
        <dbReference type="SAM" id="Phobius"/>
    </source>
</evidence>
<feature type="transmembrane region" description="Helical" evidence="8">
    <location>
        <begin position="162"/>
        <end position="178"/>
    </location>
</feature>
<gene>
    <name evidence="9" type="ORF">JTE90_007274</name>
</gene>
<protein>
    <recommendedName>
        <fullName evidence="11">Monocyte to macrophage differentiation factor 2</fullName>
    </recommendedName>
</protein>